<evidence type="ECO:0000313" key="4">
    <source>
        <dbReference type="EMBL" id="QDI70341.1"/>
    </source>
</evidence>
<evidence type="ECO:0000256" key="1">
    <source>
        <dbReference type="SAM" id="MobiDB-lite"/>
    </source>
</evidence>
<evidence type="ECO:0000259" key="2">
    <source>
        <dbReference type="Pfam" id="PF13649"/>
    </source>
</evidence>
<keyword evidence="4" id="KW-0808">Transferase</keyword>
<dbReference type="Pfam" id="PF13649">
    <property type="entry name" value="Methyltransf_25"/>
    <property type="match status" value="1"/>
</dbReference>
<dbReference type="SUPFAM" id="SSF53335">
    <property type="entry name" value="S-adenosyl-L-methionine-dependent methyltransferases"/>
    <property type="match status" value="1"/>
</dbReference>
<keyword evidence="4" id="KW-0489">Methyltransferase</keyword>
<keyword evidence="5" id="KW-1185">Reference proteome</keyword>
<feature type="region of interest" description="Disordered" evidence="1">
    <location>
        <begin position="1"/>
        <end position="54"/>
    </location>
</feature>
<dbReference type="Proteomes" id="UP000530412">
    <property type="component" value="Unassembled WGS sequence"/>
</dbReference>
<sequence length="269" mass="28080">MTVPHAATTPDPDRTPAPATTPEPSHTPARGTATAHAPAAAHAPAPTPAPTSVPDHIATTRSFYDAIAEDYAGLFRDLLAAMPLDRALLAGFAELVGPGGRVADLGCGPGSVTAHLASLGLSVFGVDLSEGMLAIARRENPGLRFEQGSMLDLDLPDGSLAGAVSYYSTIHLPDEELPAAFAEFRRVLAPGGHLVVAFQVGDEPRHHHEPFGHPVSLDFLRRRPEPVAALLEAAGFTVVLRSVRAADAELGEPTPQAFLIARAPRTGTD</sequence>
<evidence type="ECO:0000313" key="6">
    <source>
        <dbReference type="Proteomes" id="UP000530412"/>
    </source>
</evidence>
<dbReference type="Proteomes" id="UP000316215">
    <property type="component" value="Chromosome"/>
</dbReference>
<gene>
    <name evidence="4" type="ORF">CD934_17765</name>
    <name evidence="3" type="ORF">FHS33_006282</name>
</gene>
<dbReference type="InterPro" id="IPR029063">
    <property type="entry name" value="SAM-dependent_MTases_sf"/>
</dbReference>
<feature type="domain" description="Methyltransferase" evidence="2">
    <location>
        <begin position="102"/>
        <end position="192"/>
    </location>
</feature>
<name>A0A514JSK0_9ACTN</name>
<dbReference type="GO" id="GO:0032259">
    <property type="term" value="P:methylation"/>
    <property type="evidence" value="ECO:0007669"/>
    <property type="project" value="UniProtKB-KW"/>
</dbReference>
<dbReference type="CDD" id="cd02440">
    <property type="entry name" value="AdoMet_MTases"/>
    <property type="match status" value="1"/>
</dbReference>
<accession>A0A514JSK0</accession>
<dbReference type="KEGG" id="sast:CD934_17765"/>
<reference evidence="4 5" key="1">
    <citation type="submission" date="2017-07" db="EMBL/GenBank/DDBJ databases">
        <title>The Complete Genome of Streptomyces asterosporus-ZSY.</title>
        <authorList>
            <person name="Zhang S."/>
        </authorList>
    </citation>
    <scope>NUCLEOTIDE SEQUENCE [LARGE SCALE GENOMIC DNA]</scope>
    <source>
        <strain evidence="4 5">DSM 41452</strain>
    </source>
</reference>
<protein>
    <submittedName>
        <fullName evidence="4">SAM-dependent methyltransferase</fullName>
    </submittedName>
</protein>
<organism evidence="4 5">
    <name type="scientific">Streptomyces calvus</name>
    <dbReference type="NCBI Taxonomy" id="67282"/>
    <lineage>
        <taxon>Bacteria</taxon>
        <taxon>Bacillati</taxon>
        <taxon>Actinomycetota</taxon>
        <taxon>Actinomycetes</taxon>
        <taxon>Kitasatosporales</taxon>
        <taxon>Streptomycetaceae</taxon>
        <taxon>Streptomyces</taxon>
    </lineage>
</organism>
<feature type="compositionally biased region" description="Low complexity" evidence="1">
    <location>
        <begin position="1"/>
        <end position="44"/>
    </location>
</feature>
<reference evidence="3 6" key="2">
    <citation type="submission" date="2020-08" db="EMBL/GenBank/DDBJ databases">
        <title>Genomic Encyclopedia of Type Strains, Phase III (KMG-III): the genomes of soil and plant-associated and newly described type strains.</title>
        <authorList>
            <person name="Whitman W."/>
        </authorList>
    </citation>
    <scope>NUCLEOTIDE SEQUENCE [LARGE SCALE GENOMIC DNA]</scope>
    <source>
        <strain evidence="3 6">CECT 3271</strain>
    </source>
</reference>
<dbReference type="RefSeq" id="WP_142193815.1">
    <property type="nucleotide sequence ID" value="NZ_BMSU01000025.1"/>
</dbReference>
<dbReference type="OrthoDB" id="9805171at2"/>
<dbReference type="InterPro" id="IPR041698">
    <property type="entry name" value="Methyltransf_25"/>
</dbReference>
<dbReference type="InterPro" id="IPR050508">
    <property type="entry name" value="Methyltransf_Superfamily"/>
</dbReference>
<dbReference type="Gene3D" id="3.40.50.150">
    <property type="entry name" value="Vaccinia Virus protein VP39"/>
    <property type="match status" value="1"/>
</dbReference>
<evidence type="ECO:0000313" key="3">
    <source>
        <dbReference type="EMBL" id="MBA8947813.1"/>
    </source>
</evidence>
<dbReference type="EMBL" id="CP022310">
    <property type="protein sequence ID" value="QDI70341.1"/>
    <property type="molecule type" value="Genomic_DNA"/>
</dbReference>
<dbReference type="EMBL" id="JACJIE010000024">
    <property type="protein sequence ID" value="MBA8947813.1"/>
    <property type="molecule type" value="Genomic_DNA"/>
</dbReference>
<dbReference type="PANTHER" id="PTHR42912">
    <property type="entry name" value="METHYLTRANSFERASE"/>
    <property type="match status" value="1"/>
</dbReference>
<dbReference type="AlphaFoldDB" id="A0A514JSK0"/>
<evidence type="ECO:0000313" key="5">
    <source>
        <dbReference type="Proteomes" id="UP000316215"/>
    </source>
</evidence>
<dbReference type="GO" id="GO:0008168">
    <property type="term" value="F:methyltransferase activity"/>
    <property type="evidence" value="ECO:0007669"/>
    <property type="project" value="UniProtKB-KW"/>
</dbReference>
<proteinExistence type="predicted"/>